<protein>
    <submittedName>
        <fullName evidence="2">6693_t:CDS:1</fullName>
    </submittedName>
</protein>
<evidence type="ECO:0000256" key="1">
    <source>
        <dbReference type="SAM" id="MobiDB-lite"/>
    </source>
</evidence>
<dbReference type="Proteomes" id="UP000789570">
    <property type="component" value="Unassembled WGS sequence"/>
</dbReference>
<accession>A0A9N9AFI4</accession>
<name>A0A9N9AFI4_9GLOM</name>
<dbReference type="AlphaFoldDB" id="A0A9N9AFI4"/>
<keyword evidence="3" id="KW-1185">Reference proteome</keyword>
<proteinExistence type="predicted"/>
<evidence type="ECO:0000313" key="3">
    <source>
        <dbReference type="Proteomes" id="UP000789570"/>
    </source>
</evidence>
<reference evidence="2" key="1">
    <citation type="submission" date="2021-06" db="EMBL/GenBank/DDBJ databases">
        <authorList>
            <person name="Kallberg Y."/>
            <person name="Tangrot J."/>
            <person name="Rosling A."/>
        </authorList>
    </citation>
    <scope>NUCLEOTIDE SEQUENCE</scope>
    <source>
        <strain evidence="2">UK204</strain>
    </source>
</reference>
<dbReference type="EMBL" id="CAJVPQ010001034">
    <property type="protein sequence ID" value="CAG8528275.1"/>
    <property type="molecule type" value="Genomic_DNA"/>
</dbReference>
<sequence length="45" mass="5298">MTKKVIARSTANIKLTNFTFKFSNERESPESKVAENDKISQHRWE</sequence>
<organism evidence="2 3">
    <name type="scientific">Funneliformis caledonium</name>
    <dbReference type="NCBI Taxonomy" id="1117310"/>
    <lineage>
        <taxon>Eukaryota</taxon>
        <taxon>Fungi</taxon>
        <taxon>Fungi incertae sedis</taxon>
        <taxon>Mucoromycota</taxon>
        <taxon>Glomeromycotina</taxon>
        <taxon>Glomeromycetes</taxon>
        <taxon>Glomerales</taxon>
        <taxon>Glomeraceae</taxon>
        <taxon>Funneliformis</taxon>
    </lineage>
</organism>
<comment type="caution">
    <text evidence="2">The sequence shown here is derived from an EMBL/GenBank/DDBJ whole genome shotgun (WGS) entry which is preliminary data.</text>
</comment>
<gene>
    <name evidence="2" type="ORF">FCALED_LOCUS5048</name>
</gene>
<feature type="region of interest" description="Disordered" evidence="1">
    <location>
        <begin position="25"/>
        <end position="45"/>
    </location>
</feature>
<evidence type="ECO:0000313" key="2">
    <source>
        <dbReference type="EMBL" id="CAG8528275.1"/>
    </source>
</evidence>